<evidence type="ECO:0000313" key="2">
    <source>
        <dbReference type="Proteomes" id="UP000001817"/>
    </source>
</evidence>
<keyword evidence="2" id="KW-1185">Reference proteome</keyword>
<sequence>MASSTQQTKQPIDVVALFPQVADIQDEALRKAVVVVWQELWEMSAWKRLEEVPTSPEIPYPTLPHNQCVLDMAMSVADLFERHHGLKVNRDYLIAAAVLQDASKVVEMEPGAEGKVAATALSKHYPHAFWAAHLALRHGVPDEVVHVLLTHSPQSPKFPSTIEGKILYYVDQIDVIGIFKDRWRKDLYITK</sequence>
<dbReference type="OrthoDB" id="9797344at2"/>
<dbReference type="SUPFAM" id="SSF109604">
    <property type="entry name" value="HD-domain/PDEase-like"/>
    <property type="match status" value="1"/>
</dbReference>
<gene>
    <name evidence="1" type="ORF">Bxe_C0662</name>
</gene>
<reference evidence="1 2" key="1">
    <citation type="journal article" date="2006" name="Proc. Natl. Acad. Sci. U.S.A.">
        <title>Burkholderia xenovorans LB400 harbors a multi-replicon, 9.73-Mbp genome shaped for versatility.</title>
        <authorList>
            <person name="Chain P.S."/>
            <person name="Denef V.J."/>
            <person name="Konstantinidis K.T."/>
            <person name="Vergez L.M."/>
            <person name="Agullo L."/>
            <person name="Reyes V.L."/>
            <person name="Hauser L."/>
            <person name="Cordova M."/>
            <person name="Gomez L."/>
            <person name="Gonzalez M."/>
            <person name="Land M."/>
            <person name="Lao V."/>
            <person name="Larimer F."/>
            <person name="LiPuma J.J."/>
            <person name="Mahenthiralingam E."/>
            <person name="Malfatti S.A."/>
            <person name="Marx C.J."/>
            <person name="Parnell J.J."/>
            <person name="Ramette A."/>
            <person name="Richardson P."/>
            <person name="Seeger M."/>
            <person name="Smith D."/>
            <person name="Spilker T."/>
            <person name="Sul W.J."/>
            <person name="Tsoi T.V."/>
            <person name="Ulrich L.E."/>
            <person name="Zhulin I.B."/>
            <person name="Tiedje J.M."/>
        </authorList>
    </citation>
    <scope>NUCLEOTIDE SEQUENCE [LARGE SCALE GENOMIC DNA]</scope>
    <source>
        <strain evidence="1 2">LB400</strain>
    </source>
</reference>
<dbReference type="KEGG" id="bxb:DR64_7783"/>
<dbReference type="KEGG" id="bxe:Bxe_C0662"/>
<dbReference type="Proteomes" id="UP000001817">
    <property type="component" value="Chromosome 3"/>
</dbReference>
<dbReference type="PATRIC" id="fig|266265.5.peg.8425"/>
<dbReference type="AlphaFoldDB" id="Q13H79"/>
<dbReference type="eggNOG" id="COG3481">
    <property type="taxonomic scope" value="Bacteria"/>
</dbReference>
<name>Q13H79_PARXL</name>
<accession>Q13H79</accession>
<dbReference type="EMBL" id="CP000272">
    <property type="protein sequence ID" value="ABE36560.1"/>
    <property type="molecule type" value="Genomic_DNA"/>
</dbReference>
<dbReference type="GO" id="GO:0016787">
    <property type="term" value="F:hydrolase activity"/>
    <property type="evidence" value="ECO:0007669"/>
    <property type="project" value="UniProtKB-KW"/>
</dbReference>
<dbReference type="RefSeq" id="WP_011493816.1">
    <property type="nucleotide sequence ID" value="NC_007953.1"/>
</dbReference>
<keyword evidence="1" id="KW-0378">Hydrolase</keyword>
<protein>
    <submittedName>
        <fullName evidence="1">Hydrolase</fullName>
    </submittedName>
</protein>
<evidence type="ECO:0000313" key="1">
    <source>
        <dbReference type="EMBL" id="ABE36560.1"/>
    </source>
</evidence>
<dbReference type="Gene3D" id="1.10.3210.10">
    <property type="entry name" value="Hypothetical protein af1432"/>
    <property type="match status" value="1"/>
</dbReference>
<proteinExistence type="predicted"/>
<organism evidence="1 2">
    <name type="scientific">Paraburkholderia xenovorans (strain LB400)</name>
    <dbReference type="NCBI Taxonomy" id="266265"/>
    <lineage>
        <taxon>Bacteria</taxon>
        <taxon>Pseudomonadati</taxon>
        <taxon>Pseudomonadota</taxon>
        <taxon>Betaproteobacteria</taxon>
        <taxon>Burkholderiales</taxon>
        <taxon>Burkholderiaceae</taxon>
        <taxon>Paraburkholderia</taxon>
    </lineage>
</organism>
<dbReference type="STRING" id="266265.Bxe_C0662"/>